<dbReference type="EMBL" id="LN609529">
    <property type="protein sequence ID" value="CEF66602.1"/>
    <property type="molecule type" value="Genomic_DNA"/>
</dbReference>
<dbReference type="AlphaFoldDB" id="A0A090LA38"/>
<gene>
    <name evidence="2 4 5" type="ORF">SRAE_2000127000</name>
</gene>
<evidence type="ECO:0000256" key="1">
    <source>
        <dbReference type="SAM" id="Coils"/>
    </source>
</evidence>
<evidence type="ECO:0000313" key="5">
    <source>
        <dbReference type="WormBase" id="SRAE_2000127000"/>
    </source>
</evidence>
<proteinExistence type="predicted"/>
<evidence type="ECO:0000313" key="3">
    <source>
        <dbReference type="Proteomes" id="UP000035682"/>
    </source>
</evidence>
<name>A0A090LA38_STRRB</name>
<dbReference type="CTD" id="36378967"/>
<reference evidence="2 3" key="1">
    <citation type="submission" date="2014-09" db="EMBL/GenBank/DDBJ databases">
        <authorList>
            <person name="Martin A.A."/>
        </authorList>
    </citation>
    <scope>NUCLEOTIDE SEQUENCE</scope>
    <source>
        <strain evidence="3">ED321</strain>
        <strain evidence="2">ED321 Heterogonic</strain>
    </source>
</reference>
<dbReference type="WormBase" id="SRAE_2000127000">
    <property type="protein sequence ID" value="SRP08840"/>
    <property type="gene ID" value="WBGene00261473"/>
</dbReference>
<evidence type="ECO:0000313" key="4">
    <source>
        <dbReference type="WBParaSite" id="SRAE_2000127000.1"/>
    </source>
</evidence>
<dbReference type="Proteomes" id="UP000035682">
    <property type="component" value="Unplaced"/>
</dbReference>
<feature type="coiled-coil region" evidence="1">
    <location>
        <begin position="143"/>
        <end position="170"/>
    </location>
</feature>
<dbReference type="GeneID" id="36378967"/>
<reference evidence="4" key="2">
    <citation type="submission" date="2020-12" db="UniProtKB">
        <authorList>
            <consortium name="WormBaseParasite"/>
        </authorList>
    </citation>
    <scope>IDENTIFICATION</scope>
</reference>
<protein>
    <submittedName>
        <fullName evidence="2 4">Uncharacterized protein</fullName>
    </submittedName>
</protein>
<accession>A0A090LA38</accession>
<keyword evidence="1" id="KW-0175">Coiled coil</keyword>
<dbReference type="RefSeq" id="XP_024505802.1">
    <property type="nucleotide sequence ID" value="XM_024652202.1"/>
</dbReference>
<dbReference type="WBParaSite" id="SRAE_2000127000.1">
    <property type="protein sequence ID" value="SRAE_2000127000.1"/>
    <property type="gene ID" value="WBGene00261473"/>
</dbReference>
<organism evidence="2">
    <name type="scientific">Strongyloides ratti</name>
    <name type="common">Parasitic roundworm</name>
    <dbReference type="NCBI Taxonomy" id="34506"/>
    <lineage>
        <taxon>Eukaryota</taxon>
        <taxon>Metazoa</taxon>
        <taxon>Ecdysozoa</taxon>
        <taxon>Nematoda</taxon>
        <taxon>Chromadorea</taxon>
        <taxon>Rhabditida</taxon>
        <taxon>Tylenchina</taxon>
        <taxon>Panagrolaimomorpha</taxon>
        <taxon>Strongyloidoidea</taxon>
        <taxon>Strongyloididae</taxon>
        <taxon>Strongyloides</taxon>
    </lineage>
</organism>
<evidence type="ECO:0000313" key="2">
    <source>
        <dbReference type="EMBL" id="CEF66602.1"/>
    </source>
</evidence>
<keyword evidence="3" id="KW-1185">Reference proteome</keyword>
<sequence length="392" mass="47187">MQASQNIIKQNIIFLNNNIPNLNIKYEDLFNKNGKCNFSRIILYIYETITLDKVEDINPRNSQKISYQILMGSQKFYSIKKVQEILKIFLNKDKISLKRIHRPDNMLVCETLNFLRKLYSAGIVLRNEVLKIHEEINERKELFISLNEEKKNLENILASYDNTNKFEETEKLLFQVHEDFTKKEIIKEKLLLEVKQFDEETVCLMNQIDIAKKREIDLEKEYKQLLSLLTNAKSEMIFDDTFVAEGNKRFLETSFVLEDEKKILENEIEKIDYRFNLLNQLNEIIDKKYEALEYLKNNYESLKNIDEKINNECKNIEEKYKTFLTFFNEPLDLLRKHEQVSTNSLDVIKNIFLLKINESIEKTKRYIENFEKIDKYELFKDRYNKEIDKFFE</sequence>
<feature type="coiled-coil region" evidence="1">
    <location>
        <begin position="278"/>
        <end position="319"/>
    </location>
</feature>